<dbReference type="Gene3D" id="2.60.120.380">
    <property type="match status" value="2"/>
</dbReference>
<dbReference type="InterPro" id="IPR001300">
    <property type="entry name" value="Peptidase_C2_calpain_cat"/>
</dbReference>
<comment type="caution">
    <text evidence="8">The sequence shown here is derived from an EMBL/GenBank/DDBJ whole genome shotgun (WGS) entry which is preliminary data.</text>
</comment>
<keyword evidence="9" id="KW-1185">Reference proteome</keyword>
<dbReference type="OrthoDB" id="167576at2759"/>
<dbReference type="SMART" id="SM00720">
    <property type="entry name" value="calpain_III"/>
    <property type="match status" value="1"/>
</dbReference>
<dbReference type="SUPFAM" id="SSF54001">
    <property type="entry name" value="Cysteine proteinases"/>
    <property type="match status" value="1"/>
</dbReference>
<evidence type="ECO:0000313" key="8">
    <source>
        <dbReference type="EMBL" id="RSH86389.1"/>
    </source>
</evidence>
<dbReference type="InterPro" id="IPR051297">
    <property type="entry name" value="PalB/RIM13"/>
</dbReference>
<feature type="domain" description="Calpain catalytic" evidence="7">
    <location>
        <begin position="181"/>
        <end position="472"/>
    </location>
</feature>
<gene>
    <name evidence="8" type="primary">RIM13</name>
    <name evidence="8" type="ORF">EHS24_004639</name>
</gene>
<dbReference type="STRING" id="105984.A0A427Y5L6"/>
<feature type="compositionally biased region" description="Low complexity" evidence="6">
    <location>
        <begin position="138"/>
        <end position="170"/>
    </location>
</feature>
<dbReference type="GO" id="GO:0004198">
    <property type="term" value="F:calcium-dependent cysteine-type endopeptidase activity"/>
    <property type="evidence" value="ECO:0007669"/>
    <property type="project" value="InterPro"/>
</dbReference>
<dbReference type="InterPro" id="IPR038765">
    <property type="entry name" value="Papain-like_cys_pep_sf"/>
</dbReference>
<protein>
    <submittedName>
        <fullName evidence="8">Cysteine protease</fullName>
    </submittedName>
</protein>
<dbReference type="PANTHER" id="PTHR46143">
    <property type="entry name" value="CALPAIN-7"/>
    <property type="match status" value="1"/>
</dbReference>
<dbReference type="InterPro" id="IPR022683">
    <property type="entry name" value="Calpain_III"/>
</dbReference>
<dbReference type="InterPro" id="IPR036213">
    <property type="entry name" value="Calpain_III_sf"/>
</dbReference>
<feature type="region of interest" description="Disordered" evidence="6">
    <location>
        <begin position="284"/>
        <end position="315"/>
    </location>
</feature>
<evidence type="ECO:0000256" key="2">
    <source>
        <dbReference type="ARBA" id="ARBA00022670"/>
    </source>
</evidence>
<evidence type="ECO:0000256" key="3">
    <source>
        <dbReference type="ARBA" id="ARBA00022801"/>
    </source>
</evidence>
<dbReference type="GeneID" id="39589182"/>
<dbReference type="PANTHER" id="PTHR46143:SF1">
    <property type="entry name" value="CALPAIN-7"/>
    <property type="match status" value="1"/>
</dbReference>
<dbReference type="GO" id="GO:0006508">
    <property type="term" value="P:proteolysis"/>
    <property type="evidence" value="ECO:0007669"/>
    <property type="project" value="UniProtKB-KW"/>
</dbReference>
<evidence type="ECO:0000256" key="1">
    <source>
        <dbReference type="ARBA" id="ARBA00010193"/>
    </source>
</evidence>
<keyword evidence="2 8" id="KW-0645">Protease</keyword>
<dbReference type="Proteomes" id="UP000279236">
    <property type="component" value="Unassembled WGS sequence"/>
</dbReference>
<dbReference type="RefSeq" id="XP_028479174.1">
    <property type="nucleotide sequence ID" value="XM_028620202.1"/>
</dbReference>
<feature type="region of interest" description="Disordered" evidence="6">
    <location>
        <begin position="122"/>
        <end position="171"/>
    </location>
</feature>
<evidence type="ECO:0000313" key="9">
    <source>
        <dbReference type="Proteomes" id="UP000279236"/>
    </source>
</evidence>
<evidence type="ECO:0000256" key="6">
    <source>
        <dbReference type="SAM" id="MobiDB-lite"/>
    </source>
</evidence>
<dbReference type="PROSITE" id="PS50203">
    <property type="entry name" value="CALPAIN_CAT"/>
    <property type="match status" value="1"/>
</dbReference>
<dbReference type="Gene3D" id="3.90.70.10">
    <property type="entry name" value="Cysteine proteinases"/>
    <property type="match status" value="1"/>
</dbReference>
<feature type="compositionally biased region" description="Polar residues" evidence="6">
    <location>
        <begin position="298"/>
        <end position="311"/>
    </location>
</feature>
<evidence type="ECO:0000256" key="5">
    <source>
        <dbReference type="PROSITE-ProRule" id="PRU00239"/>
    </source>
</evidence>
<sequence length="899" mass="96079">MAFNTYNEGLKSASSIANRAIAAEASLSTLALHTAPLPTLLRAFSLYVSAAEAYSHLLASNLVPKPERLAVQKKWRLVLERAEKVKRRVEELGGKVGMAGIDESAEEGAVVRRGGRVNGVVAGEWRQPPGDHEFAVGSTLAPSAPLPTTSTSSSTPPSGSRSPASRSLSLWRDAQQPELAPEQLALDPEWAELPAESWAWTLPEGGWRVRQGPGADCSVTAGLGACLAHNAKWGTSLAQDSLYPQAVSGRPRRSENAKHVVKLLLNGAWRGVVVDSLLPRGKDGRPLHITARPAQPHVTDSTETQTTNGTDALNHHATGPAWLPISVKAYFKALGGYSIPGSNPAPDVYAFTGWIPERLELHSGFRREKEWSRVFGAWQRGQVIVTLGSGRDAPGLVPLHAYGVLDIRDQDGERLLEVFDPGSAKAKRADADADVAELSDAMAAVHLDNDTMTMSWDEVCSRFETLNLNWDPAMLPVTAVRHWSWPKPDQADNDMDESLSLRSSPRYRVTATATRPDAHVWLLLSQHQSAKDVPLDDVALHVFRDFRGAKGTRLAQPAHQETNPYANALHTLVRFPLRQGENVLNAVASRDRGIFQTGFTLRAFASEGTRLEMTRVSLNLPFSETISSALTKRSAGGHPGQATHHMNPQYKLVLGGAGSSKASTLRFGLHGACDLAWNVKLLWGNGERVFELSSESIIASSGPFSYGMAYCEIDDVEAGAYTVLVSSYERDVPGNYTLSVEASSPLTVTQIPQEGAGMYARSVSGQWTTATAGGRPSGGNYAANPRVELVLSQPATLQARLALTVPGPVPVNLTIFKRVASVAGVAEGGTGSGAGDAPGLGEQVATSGPYVERVSGVGLPRTKVPAGVYLAVPSTYQGGVVGGWTMDVWANVAFSAELA</sequence>
<evidence type="ECO:0000259" key="7">
    <source>
        <dbReference type="PROSITE" id="PS50203"/>
    </source>
</evidence>
<keyword evidence="3" id="KW-0378">Hydrolase</keyword>
<keyword evidence="4" id="KW-0788">Thiol protease</keyword>
<name>A0A427Y5L6_9TREE</name>
<dbReference type="AlphaFoldDB" id="A0A427Y5L6"/>
<organism evidence="8 9">
    <name type="scientific">Apiotrichum porosum</name>
    <dbReference type="NCBI Taxonomy" id="105984"/>
    <lineage>
        <taxon>Eukaryota</taxon>
        <taxon>Fungi</taxon>
        <taxon>Dikarya</taxon>
        <taxon>Basidiomycota</taxon>
        <taxon>Agaricomycotina</taxon>
        <taxon>Tremellomycetes</taxon>
        <taxon>Trichosporonales</taxon>
        <taxon>Trichosporonaceae</taxon>
        <taxon>Apiotrichum</taxon>
    </lineage>
</organism>
<proteinExistence type="inferred from homology"/>
<reference evidence="8 9" key="1">
    <citation type="submission" date="2018-11" db="EMBL/GenBank/DDBJ databases">
        <title>Genome sequence of Apiotrichum porosum DSM 27194.</title>
        <authorList>
            <person name="Aliyu H."/>
            <person name="Gorte O."/>
            <person name="Ochsenreither K."/>
        </authorList>
    </citation>
    <scope>NUCLEOTIDE SEQUENCE [LARGE SCALE GENOMIC DNA]</scope>
    <source>
        <strain evidence="8 9">DSM 27194</strain>
    </source>
</reference>
<comment type="similarity">
    <text evidence="1">Belongs to the peptidase C2 family. PalB/RIM13 subfamily.</text>
</comment>
<evidence type="ECO:0000256" key="4">
    <source>
        <dbReference type="ARBA" id="ARBA00022807"/>
    </source>
</evidence>
<dbReference type="SMART" id="SM00230">
    <property type="entry name" value="CysPc"/>
    <property type="match status" value="1"/>
</dbReference>
<accession>A0A427Y5L6</accession>
<dbReference type="SUPFAM" id="SSF49758">
    <property type="entry name" value="Calpain large subunit, middle domain (domain III)"/>
    <property type="match status" value="3"/>
</dbReference>
<comment type="caution">
    <text evidence="5">Lacks conserved residue(s) required for the propagation of feature annotation.</text>
</comment>
<dbReference type="EMBL" id="RSCE01000002">
    <property type="protein sequence ID" value="RSH86389.1"/>
    <property type="molecule type" value="Genomic_DNA"/>
</dbReference>